<comment type="subcellular location">
    <subcellularLocation>
        <location evidence="12">Cytoplasm</location>
    </subcellularLocation>
</comment>
<evidence type="ECO:0000256" key="3">
    <source>
        <dbReference type="ARBA" id="ARBA00016943"/>
    </source>
</evidence>
<feature type="binding site" evidence="12">
    <location>
        <position position="301"/>
    </location>
    <ligand>
        <name>K(+)</name>
        <dbReference type="ChEBI" id="CHEBI:29103"/>
    </ligand>
</feature>
<feature type="active site" description="Proton acceptor" evidence="12">
    <location>
        <position position="262"/>
    </location>
</feature>
<dbReference type="InterPro" id="IPR011877">
    <property type="entry name" value="Ribokinase"/>
</dbReference>
<dbReference type="InterPro" id="IPR002173">
    <property type="entry name" value="Carboh/pur_kinase_PfkB_CS"/>
</dbReference>
<dbReference type="PANTHER" id="PTHR10584:SF166">
    <property type="entry name" value="RIBOKINASE"/>
    <property type="match status" value="1"/>
</dbReference>
<keyword evidence="6 12" id="KW-0547">Nucleotide-binding</keyword>
<evidence type="ECO:0000256" key="11">
    <source>
        <dbReference type="ARBA" id="ARBA00023277"/>
    </source>
</evidence>
<comment type="subunit">
    <text evidence="12">Homodimer.</text>
</comment>
<dbReference type="GO" id="GO:0019303">
    <property type="term" value="P:D-ribose catabolic process"/>
    <property type="evidence" value="ECO:0007669"/>
    <property type="project" value="UniProtKB-UniRule"/>
</dbReference>
<comment type="function">
    <text evidence="12">Catalyzes the phosphorylation of ribose at O-5 in a reaction requiring ATP and magnesium. The resulting D-ribose-5-phosphate can then be used either for sythesis of nucleotides, histidine, and tryptophan, or as a component of the pentose phosphate pathway.</text>
</comment>
<dbReference type="EC" id="2.7.1.15" evidence="2 12"/>
<comment type="pathway">
    <text evidence="12">Carbohydrate metabolism; D-ribose degradation; D-ribose 5-phosphate from beta-D-ribopyranose: step 2/2.</text>
</comment>
<dbReference type="AlphaFoldDB" id="A0A4Q7YQR3"/>
<keyword evidence="11 12" id="KW-0119">Carbohydrate metabolism</keyword>
<feature type="binding site" evidence="12">
    <location>
        <position position="185"/>
    </location>
    <ligand>
        <name>ATP</name>
        <dbReference type="ChEBI" id="CHEBI:30616"/>
    </ligand>
</feature>
<feature type="binding site" evidence="12">
    <location>
        <begin position="13"/>
        <end position="15"/>
    </location>
    <ligand>
        <name>substrate</name>
    </ligand>
</feature>
<dbReference type="InterPro" id="IPR011611">
    <property type="entry name" value="PfkB_dom"/>
</dbReference>
<feature type="domain" description="Carbohydrate kinase PfkB" evidence="13">
    <location>
        <begin position="6"/>
        <end position="304"/>
    </location>
</feature>
<feature type="binding site" evidence="12">
    <location>
        <begin position="229"/>
        <end position="234"/>
    </location>
    <ligand>
        <name>ATP</name>
        <dbReference type="ChEBI" id="CHEBI:30616"/>
    </ligand>
</feature>
<organism evidence="14 15">
    <name type="scientific">Edaphobacter modestus</name>
    <dbReference type="NCBI Taxonomy" id="388466"/>
    <lineage>
        <taxon>Bacteria</taxon>
        <taxon>Pseudomonadati</taxon>
        <taxon>Acidobacteriota</taxon>
        <taxon>Terriglobia</taxon>
        <taxon>Terriglobales</taxon>
        <taxon>Acidobacteriaceae</taxon>
        <taxon>Edaphobacter</taxon>
    </lineage>
</organism>
<dbReference type="PROSITE" id="PS00584">
    <property type="entry name" value="PFKB_KINASES_2"/>
    <property type="match status" value="1"/>
</dbReference>
<evidence type="ECO:0000259" key="13">
    <source>
        <dbReference type="Pfam" id="PF00294"/>
    </source>
</evidence>
<protein>
    <recommendedName>
        <fullName evidence="3 12">Ribokinase</fullName>
        <shortName evidence="12">RK</shortName>
        <ecNumber evidence="2 12">2.7.1.15</ecNumber>
    </recommendedName>
</protein>
<dbReference type="Proteomes" id="UP000292958">
    <property type="component" value="Unassembled WGS sequence"/>
</dbReference>
<dbReference type="RefSeq" id="WP_130418137.1">
    <property type="nucleotide sequence ID" value="NZ_SHKW01000001.1"/>
</dbReference>
<feature type="binding site" evidence="12">
    <location>
        <position position="256"/>
    </location>
    <ligand>
        <name>K(+)</name>
        <dbReference type="ChEBI" id="CHEBI:29103"/>
    </ligand>
</feature>
<feature type="binding site" evidence="12">
    <location>
        <position position="297"/>
    </location>
    <ligand>
        <name>K(+)</name>
        <dbReference type="ChEBI" id="CHEBI:29103"/>
    </ligand>
</feature>
<dbReference type="EMBL" id="SHKW01000001">
    <property type="protein sequence ID" value="RZU40007.1"/>
    <property type="molecule type" value="Genomic_DNA"/>
</dbReference>
<evidence type="ECO:0000256" key="9">
    <source>
        <dbReference type="ARBA" id="ARBA00022842"/>
    </source>
</evidence>
<dbReference type="PRINTS" id="PR00990">
    <property type="entry name" value="RIBOKINASE"/>
</dbReference>
<keyword evidence="7 12" id="KW-0418">Kinase</keyword>
<feature type="binding site" evidence="12">
    <location>
        <begin position="41"/>
        <end position="45"/>
    </location>
    <ligand>
        <name>substrate</name>
    </ligand>
</feature>
<evidence type="ECO:0000256" key="5">
    <source>
        <dbReference type="ARBA" id="ARBA00022723"/>
    </source>
</evidence>
<comment type="caution">
    <text evidence="14">The sequence shown here is derived from an EMBL/GenBank/DDBJ whole genome shotgun (WGS) entry which is preliminary data.</text>
</comment>
<dbReference type="InterPro" id="IPR002139">
    <property type="entry name" value="Ribo/fructo_kinase"/>
</dbReference>
<evidence type="ECO:0000256" key="2">
    <source>
        <dbReference type="ARBA" id="ARBA00012035"/>
    </source>
</evidence>
<keyword evidence="8 12" id="KW-0067">ATP-binding</keyword>
<dbReference type="PANTHER" id="PTHR10584">
    <property type="entry name" value="SUGAR KINASE"/>
    <property type="match status" value="1"/>
</dbReference>
<keyword evidence="9 12" id="KW-0460">Magnesium</keyword>
<proteinExistence type="inferred from homology"/>
<dbReference type="Gene3D" id="3.40.1190.20">
    <property type="match status" value="1"/>
</dbReference>
<dbReference type="HAMAP" id="MF_01987">
    <property type="entry name" value="Ribokinase"/>
    <property type="match status" value="1"/>
</dbReference>
<dbReference type="GO" id="GO:0046872">
    <property type="term" value="F:metal ion binding"/>
    <property type="evidence" value="ECO:0007669"/>
    <property type="project" value="UniProtKB-KW"/>
</dbReference>
<sequence>MNKRPIVVLGSANADLVARSSRLPTPGETVHGDLFAIHPGGKGANQAVAIARLDFPVEFLTVFGNDDFAGMLRSSLEDAGVDISFAETQEITSGVALINIDANASNQIVVIPGANARVDETYVRKHRNRIESAAVLLLQLEIPISAVACAAEIAHNAGVPVILDPAPACALPPELLRCVSWLTPNQTEAKLLSKTRAAPSDLNELNSMDQIFSDAQELQDLGVQNVVLKLGDQGVVLKEANGAVTHLPAARVDAIDTTAAGDAFNGAFAMGLASGMATMEAARWAVAAASISVTKAGAQPSLPTLEEVKAFLIIHRS</sequence>
<keyword evidence="15" id="KW-1185">Reference proteome</keyword>
<dbReference type="GO" id="GO:0005829">
    <property type="term" value="C:cytosol"/>
    <property type="evidence" value="ECO:0007669"/>
    <property type="project" value="TreeGrafter"/>
</dbReference>
<dbReference type="GO" id="GO:0005524">
    <property type="term" value="F:ATP binding"/>
    <property type="evidence" value="ECO:0007669"/>
    <property type="project" value="UniProtKB-UniRule"/>
</dbReference>
<dbReference type="CDD" id="cd01174">
    <property type="entry name" value="ribokinase"/>
    <property type="match status" value="1"/>
</dbReference>
<evidence type="ECO:0000256" key="12">
    <source>
        <dbReference type="HAMAP-Rule" id="MF_01987"/>
    </source>
</evidence>
<evidence type="ECO:0000256" key="1">
    <source>
        <dbReference type="ARBA" id="ARBA00005380"/>
    </source>
</evidence>
<reference evidence="14 15" key="1">
    <citation type="submission" date="2019-02" db="EMBL/GenBank/DDBJ databases">
        <title>Genomic Encyclopedia of Archaeal and Bacterial Type Strains, Phase II (KMG-II): from individual species to whole genera.</title>
        <authorList>
            <person name="Goeker M."/>
        </authorList>
    </citation>
    <scope>NUCLEOTIDE SEQUENCE [LARGE SCALE GENOMIC DNA]</scope>
    <source>
        <strain evidence="14 15">DSM 18101</strain>
    </source>
</reference>
<comment type="similarity">
    <text evidence="1">Belongs to the carbohydrate kinase pfkB family.</text>
</comment>
<comment type="cofactor">
    <cofactor evidence="12">
        <name>Mg(2+)</name>
        <dbReference type="ChEBI" id="CHEBI:18420"/>
    </cofactor>
    <text evidence="12">Requires a divalent cation, most likely magnesium in vivo, as an electrophilic catalyst to aid phosphoryl group transfer. It is the chelate of the metal and the nucleotide that is the actual substrate.</text>
</comment>
<evidence type="ECO:0000256" key="4">
    <source>
        <dbReference type="ARBA" id="ARBA00022679"/>
    </source>
</evidence>
<dbReference type="SUPFAM" id="SSF53613">
    <property type="entry name" value="Ribokinase-like"/>
    <property type="match status" value="1"/>
</dbReference>
<dbReference type="Pfam" id="PF00294">
    <property type="entry name" value="PfkB"/>
    <property type="match status" value="1"/>
</dbReference>
<dbReference type="UniPathway" id="UPA00916">
    <property type="reaction ID" value="UER00889"/>
</dbReference>
<evidence type="ECO:0000256" key="6">
    <source>
        <dbReference type="ARBA" id="ARBA00022741"/>
    </source>
</evidence>
<feature type="binding site" evidence="12">
    <location>
        <position position="262"/>
    </location>
    <ligand>
        <name>substrate</name>
    </ligand>
</feature>
<gene>
    <name evidence="12" type="primary">rbsK</name>
    <name evidence="14" type="ORF">BDD14_1422</name>
</gene>
<keyword evidence="10 12" id="KW-0630">Potassium</keyword>
<evidence type="ECO:0000313" key="14">
    <source>
        <dbReference type="EMBL" id="RZU40007.1"/>
    </source>
</evidence>
<evidence type="ECO:0000256" key="7">
    <source>
        <dbReference type="ARBA" id="ARBA00022777"/>
    </source>
</evidence>
<feature type="binding site" evidence="12">
    <location>
        <position position="295"/>
    </location>
    <ligand>
        <name>K(+)</name>
        <dbReference type="ChEBI" id="CHEBI:29103"/>
    </ligand>
</feature>
<name>A0A4Q7YQR3_9BACT</name>
<feature type="binding site" evidence="12">
    <location>
        <position position="292"/>
    </location>
    <ligand>
        <name>K(+)</name>
        <dbReference type="ChEBI" id="CHEBI:29103"/>
    </ligand>
</feature>
<feature type="binding site" evidence="12">
    <location>
        <begin position="261"/>
        <end position="262"/>
    </location>
    <ligand>
        <name>ATP</name>
        <dbReference type="ChEBI" id="CHEBI:30616"/>
    </ligand>
</feature>
<dbReference type="OrthoDB" id="9775849at2"/>
<comment type="catalytic activity">
    <reaction evidence="12">
        <text>D-ribose + ATP = D-ribose 5-phosphate + ADP + H(+)</text>
        <dbReference type="Rhea" id="RHEA:13697"/>
        <dbReference type="ChEBI" id="CHEBI:15378"/>
        <dbReference type="ChEBI" id="CHEBI:30616"/>
        <dbReference type="ChEBI" id="CHEBI:47013"/>
        <dbReference type="ChEBI" id="CHEBI:78346"/>
        <dbReference type="ChEBI" id="CHEBI:456216"/>
        <dbReference type="EC" id="2.7.1.15"/>
    </reaction>
</comment>
<feature type="binding site" evidence="12">
    <location>
        <position position="258"/>
    </location>
    <ligand>
        <name>K(+)</name>
        <dbReference type="ChEBI" id="CHEBI:29103"/>
    </ligand>
</feature>
<keyword evidence="5 12" id="KW-0479">Metal-binding</keyword>
<comment type="activity regulation">
    <text evidence="12">Activated by a monovalent cation that binds near, but not in, the active site. The most likely occupant of the site in vivo is potassium. Ion binding induces a conformational change that may alter substrate affinity.</text>
</comment>
<keyword evidence="12" id="KW-0963">Cytoplasm</keyword>
<dbReference type="InterPro" id="IPR029056">
    <property type="entry name" value="Ribokinase-like"/>
</dbReference>
<feature type="binding site" evidence="12">
    <location>
        <position position="141"/>
    </location>
    <ligand>
        <name>substrate</name>
    </ligand>
</feature>
<comment type="similarity">
    <text evidence="12">Belongs to the carbohydrate kinase PfkB family. Ribokinase subfamily.</text>
</comment>
<comment type="caution">
    <text evidence="12">Lacks conserved residue(s) required for the propagation of feature annotation.</text>
</comment>
<evidence type="ECO:0000256" key="10">
    <source>
        <dbReference type="ARBA" id="ARBA00022958"/>
    </source>
</evidence>
<dbReference type="GO" id="GO:0004747">
    <property type="term" value="F:ribokinase activity"/>
    <property type="evidence" value="ECO:0007669"/>
    <property type="project" value="UniProtKB-UniRule"/>
</dbReference>
<accession>A0A4Q7YQR3</accession>
<evidence type="ECO:0000256" key="8">
    <source>
        <dbReference type="ARBA" id="ARBA00022840"/>
    </source>
</evidence>
<keyword evidence="4 12" id="KW-0808">Transferase</keyword>
<dbReference type="NCBIfam" id="TIGR02152">
    <property type="entry name" value="D_ribokin_bact"/>
    <property type="match status" value="1"/>
</dbReference>
<evidence type="ECO:0000313" key="15">
    <source>
        <dbReference type="Proteomes" id="UP000292958"/>
    </source>
</evidence>